<feature type="domain" description="RING-type" evidence="6">
    <location>
        <begin position="213"/>
        <end position="268"/>
    </location>
</feature>
<dbReference type="Gene3D" id="3.30.40.10">
    <property type="entry name" value="Zinc/RING finger domain, C3HC4 (zinc finger)"/>
    <property type="match status" value="1"/>
</dbReference>
<evidence type="ECO:0000256" key="2">
    <source>
        <dbReference type="ARBA" id="ARBA00022771"/>
    </source>
</evidence>
<keyword evidence="1" id="KW-0479">Metal-binding</keyword>
<evidence type="ECO:0000313" key="8">
    <source>
        <dbReference type="Proteomes" id="UP000826234"/>
    </source>
</evidence>
<dbReference type="InterPro" id="IPR017907">
    <property type="entry name" value="Znf_RING_CS"/>
</dbReference>
<accession>A0ABQ7T737</accession>
<evidence type="ECO:0000256" key="3">
    <source>
        <dbReference type="ARBA" id="ARBA00022833"/>
    </source>
</evidence>
<dbReference type="InterPro" id="IPR001841">
    <property type="entry name" value="Znf_RING"/>
</dbReference>
<evidence type="ECO:0000256" key="4">
    <source>
        <dbReference type="PROSITE-ProRule" id="PRU00175"/>
    </source>
</evidence>
<organism evidence="7 8">
    <name type="scientific">Phrynosoma platyrhinos</name>
    <name type="common">Desert horned lizard</name>
    <dbReference type="NCBI Taxonomy" id="52577"/>
    <lineage>
        <taxon>Eukaryota</taxon>
        <taxon>Metazoa</taxon>
        <taxon>Chordata</taxon>
        <taxon>Craniata</taxon>
        <taxon>Vertebrata</taxon>
        <taxon>Euteleostomi</taxon>
        <taxon>Lepidosauria</taxon>
        <taxon>Squamata</taxon>
        <taxon>Bifurcata</taxon>
        <taxon>Unidentata</taxon>
        <taxon>Episquamata</taxon>
        <taxon>Toxicofera</taxon>
        <taxon>Iguania</taxon>
        <taxon>Phrynosomatidae</taxon>
        <taxon>Phrynosomatinae</taxon>
        <taxon>Phrynosoma</taxon>
    </lineage>
</organism>
<feature type="region of interest" description="Disordered" evidence="5">
    <location>
        <begin position="118"/>
        <end position="146"/>
    </location>
</feature>
<evidence type="ECO:0000256" key="1">
    <source>
        <dbReference type="ARBA" id="ARBA00022723"/>
    </source>
</evidence>
<dbReference type="InterPro" id="IPR052256">
    <property type="entry name" value="E3_ubiquitin-ligase_CHFR"/>
</dbReference>
<keyword evidence="8" id="KW-1185">Reference proteome</keyword>
<feature type="compositionally biased region" description="Polar residues" evidence="5">
    <location>
        <begin position="65"/>
        <end position="81"/>
    </location>
</feature>
<comment type="caution">
    <text evidence="7">The sequence shown here is derived from an EMBL/GenBank/DDBJ whole genome shotgun (WGS) entry which is preliminary data.</text>
</comment>
<evidence type="ECO:0000256" key="5">
    <source>
        <dbReference type="SAM" id="MobiDB-lite"/>
    </source>
</evidence>
<dbReference type="CDD" id="cd16503">
    <property type="entry name" value="RING-HC_CHFR"/>
    <property type="match status" value="1"/>
</dbReference>
<evidence type="ECO:0000259" key="6">
    <source>
        <dbReference type="PROSITE" id="PS50089"/>
    </source>
</evidence>
<gene>
    <name evidence="7" type="ORF">JD844_015096</name>
</gene>
<feature type="region of interest" description="Disordered" evidence="5">
    <location>
        <begin position="24"/>
        <end position="81"/>
    </location>
</feature>
<protein>
    <recommendedName>
        <fullName evidence="6">RING-type domain-containing protein</fullName>
    </recommendedName>
</protein>
<dbReference type="SUPFAM" id="SSF57850">
    <property type="entry name" value="RING/U-box"/>
    <property type="match status" value="1"/>
</dbReference>
<reference evidence="7 8" key="1">
    <citation type="journal article" date="2022" name="Gigascience">
        <title>A chromosome-level genome assembly and annotation of the desert horned lizard, Phrynosoma platyrhinos, provides insight into chromosomal rearrangements among reptiles.</title>
        <authorList>
            <person name="Koochekian N."/>
            <person name="Ascanio A."/>
            <person name="Farleigh K."/>
            <person name="Card D.C."/>
            <person name="Schield D.R."/>
            <person name="Castoe T.A."/>
            <person name="Jezkova T."/>
        </authorList>
    </citation>
    <scope>NUCLEOTIDE SEQUENCE [LARGE SCALE GENOMIC DNA]</scope>
    <source>
        <strain evidence="7">NK-2021</strain>
    </source>
</reference>
<proteinExistence type="predicted"/>
<dbReference type="PROSITE" id="PS00518">
    <property type="entry name" value="ZF_RING_1"/>
    <property type="match status" value="1"/>
</dbReference>
<sequence>MNPGLKWPYLFSDVAYLYESLNPKQDQANEPVEPNSESMCHVTKDTSSTGESDDRTSVASLGPACQTNYDEPQPSTSTSDLFNAASTSLTESIATELDNPSTSCKGLQSLTLVAASTLPTFTPSGPEPSLEHKQPKSSGTSSGDKEKMLLAVTELKSRDERAFEPARKKIKGDGDTNSYLQVTPPNECVIKMVAEETKSANVKPDKMEETLTCIICQELLHDCVRYECLKDISIFLFSFSSLQPCMHTFCAACYSGWMERSSLCPTCRCPVERICKNHILNNLVEAYLIQHPGK</sequence>
<dbReference type="Proteomes" id="UP000826234">
    <property type="component" value="Unassembled WGS sequence"/>
</dbReference>
<keyword evidence="2 4" id="KW-0863">Zinc-finger</keyword>
<name>A0ABQ7T737_PHRPL</name>
<dbReference type="InterPro" id="IPR013083">
    <property type="entry name" value="Znf_RING/FYVE/PHD"/>
</dbReference>
<dbReference type="EMBL" id="JAIPUX010001211">
    <property type="protein sequence ID" value="KAH0625542.1"/>
    <property type="molecule type" value="Genomic_DNA"/>
</dbReference>
<evidence type="ECO:0000313" key="7">
    <source>
        <dbReference type="EMBL" id="KAH0625542.1"/>
    </source>
</evidence>
<dbReference type="PANTHER" id="PTHR16079:SF4">
    <property type="entry name" value="E3 UBIQUITIN-PROTEIN LIGASE CHFR"/>
    <property type="match status" value="1"/>
</dbReference>
<dbReference type="PANTHER" id="PTHR16079">
    <property type="entry name" value="UBIQUITIN LIGASE PROTEIN CHFR"/>
    <property type="match status" value="1"/>
</dbReference>
<keyword evidence="3" id="KW-0862">Zinc</keyword>
<dbReference type="PROSITE" id="PS50089">
    <property type="entry name" value="ZF_RING_2"/>
    <property type="match status" value="1"/>
</dbReference>
<dbReference type="Pfam" id="PF13923">
    <property type="entry name" value="zf-C3HC4_2"/>
    <property type="match status" value="1"/>
</dbReference>